<dbReference type="InterPro" id="IPR036866">
    <property type="entry name" value="RibonucZ/Hydroxyglut_hydro"/>
</dbReference>
<protein>
    <recommendedName>
        <fullName evidence="1">Metallo-beta-lactamase domain-containing protein</fullName>
    </recommendedName>
</protein>
<dbReference type="EMBL" id="CP043494">
    <property type="protein sequence ID" value="WNG50993.1"/>
    <property type="molecule type" value="Genomic_DNA"/>
</dbReference>
<dbReference type="Proteomes" id="UP001611383">
    <property type="component" value="Chromosome"/>
</dbReference>
<evidence type="ECO:0000313" key="3">
    <source>
        <dbReference type="Proteomes" id="UP001611383"/>
    </source>
</evidence>
<name>A0ABY9X6F9_9BACT</name>
<dbReference type="InterPro" id="IPR001279">
    <property type="entry name" value="Metallo-B-lactamas"/>
</dbReference>
<dbReference type="Gene3D" id="3.60.15.10">
    <property type="entry name" value="Ribonuclease Z/Hydroxyacylglutathione hydrolase-like"/>
    <property type="match status" value="1"/>
</dbReference>
<accession>A0ABY9X6F9</accession>
<proteinExistence type="predicted"/>
<dbReference type="Pfam" id="PF12706">
    <property type="entry name" value="Lactamase_B_2"/>
    <property type="match status" value="1"/>
</dbReference>
<dbReference type="PANTHER" id="PTHR15032">
    <property type="entry name" value="N-ACYL-PHOSPHATIDYLETHANOLAMINE-HYDROLYZING PHOSPHOLIPASE D"/>
    <property type="match status" value="1"/>
</dbReference>
<dbReference type="SUPFAM" id="SSF56281">
    <property type="entry name" value="Metallo-hydrolase/oxidoreductase"/>
    <property type="match status" value="1"/>
</dbReference>
<dbReference type="PROSITE" id="PS51257">
    <property type="entry name" value="PROKAR_LIPOPROTEIN"/>
    <property type="match status" value="1"/>
</dbReference>
<organism evidence="2 3">
    <name type="scientific">Archangium minus</name>
    <dbReference type="NCBI Taxonomy" id="83450"/>
    <lineage>
        <taxon>Bacteria</taxon>
        <taxon>Pseudomonadati</taxon>
        <taxon>Myxococcota</taxon>
        <taxon>Myxococcia</taxon>
        <taxon>Myxococcales</taxon>
        <taxon>Cystobacterineae</taxon>
        <taxon>Archangiaceae</taxon>
        <taxon>Archangium</taxon>
    </lineage>
</organism>
<sequence length="373" mass="41607">MNKVSQSRRPLRRFLSVLAGVLALSVGGVGMGGCIFSAPTWKGPKSDHFDGKRFVNLEPREQQGSVLKWQLNRDPGPWTEWHDVPPGPPPPERVGRGGLRVTFINHATVLLQLDGLNILTDPIYSERCSPVSFIGPKRVRPPGIRFEDLPSIDAVVLSHNHYDHMDIATLRRLQEKFPEVRIFAGLGNRAFLEDKGLRHVTEVDWWQAFPLSPEVTLVSARTQHFSNRGLFDRNGTLWTGYVFRGPHGTTYFAGDTGWGRQFAETRERFGPIRLAVLPIGAYKPEWFMSPVHISPHEAVRASVDLGARYSVPIHYGTFSLADDGEMEPLEDLGRALTERGETAPEWWVLGFGEGRDVPQVVGASVPVLPVTTP</sequence>
<evidence type="ECO:0000259" key="1">
    <source>
        <dbReference type="Pfam" id="PF12706"/>
    </source>
</evidence>
<reference evidence="2 3" key="1">
    <citation type="submission" date="2019-08" db="EMBL/GenBank/DDBJ databases">
        <title>Archangium and Cystobacter genomes.</title>
        <authorList>
            <person name="Chen I.-C.K."/>
            <person name="Wielgoss S."/>
        </authorList>
    </citation>
    <scope>NUCLEOTIDE SEQUENCE [LARGE SCALE GENOMIC DNA]</scope>
    <source>
        <strain evidence="2 3">Cbm 6</strain>
    </source>
</reference>
<feature type="domain" description="Metallo-beta-lactamase" evidence="1">
    <location>
        <begin position="117"/>
        <end position="315"/>
    </location>
</feature>
<keyword evidence="3" id="KW-1185">Reference proteome</keyword>
<evidence type="ECO:0000313" key="2">
    <source>
        <dbReference type="EMBL" id="WNG50993.1"/>
    </source>
</evidence>
<dbReference type="RefSeq" id="WP_395810741.1">
    <property type="nucleotide sequence ID" value="NZ_CP043494.1"/>
</dbReference>
<gene>
    <name evidence="2" type="ORF">F0U60_47855</name>
</gene>
<dbReference type="PANTHER" id="PTHR15032:SF4">
    <property type="entry name" value="N-ACYL-PHOSPHATIDYLETHANOLAMINE-HYDROLYZING PHOSPHOLIPASE D"/>
    <property type="match status" value="1"/>
</dbReference>